<keyword evidence="8 12" id="KW-0067">ATP-binding</keyword>
<dbReference type="InterPro" id="IPR057670">
    <property type="entry name" value="SH3_retrovirus"/>
</dbReference>
<feature type="region of interest" description="Disordered" evidence="13">
    <location>
        <begin position="518"/>
        <end position="592"/>
    </location>
</feature>
<reference evidence="16" key="1">
    <citation type="submission" date="2019-11" db="EMBL/GenBank/DDBJ databases">
        <authorList>
            <person name="Liu Y."/>
            <person name="Hou J."/>
            <person name="Li T.-Q."/>
            <person name="Guan C.-H."/>
            <person name="Wu X."/>
            <person name="Wu H.-Z."/>
            <person name="Ling F."/>
            <person name="Zhang R."/>
            <person name="Shi X.-G."/>
            <person name="Ren J.-P."/>
            <person name="Chen E.-F."/>
            <person name="Sun J.-M."/>
        </authorList>
    </citation>
    <scope>NUCLEOTIDE SEQUENCE</scope>
    <source>
        <strain evidence="16">Adult_tree_wgs_1</strain>
        <tissue evidence="16">Leaves</tissue>
    </source>
</reference>
<evidence type="ECO:0000256" key="11">
    <source>
        <dbReference type="PROSITE-ProRule" id="PRU00047"/>
    </source>
</evidence>
<dbReference type="Gene3D" id="3.30.200.20">
    <property type="entry name" value="Phosphorylase Kinase, domain 1"/>
    <property type="match status" value="1"/>
</dbReference>
<evidence type="ECO:0000259" key="14">
    <source>
        <dbReference type="PROSITE" id="PS50011"/>
    </source>
</evidence>
<dbReference type="Pfam" id="PF14223">
    <property type="entry name" value="Retrotran_gag_2"/>
    <property type="match status" value="1"/>
</dbReference>
<dbReference type="Pfam" id="PF07714">
    <property type="entry name" value="PK_Tyr_Ser-Thr"/>
    <property type="match status" value="1"/>
</dbReference>
<accession>A0A834GDC8</accession>
<keyword evidence="3" id="KW-0723">Serine/threonine-protein kinase</keyword>
<dbReference type="FunFam" id="3.30.200.20:FF:000745">
    <property type="entry name" value="Phytosulfokine receptor 2"/>
    <property type="match status" value="1"/>
</dbReference>
<keyword evidence="6" id="KW-0645">Protease</keyword>
<keyword evidence="5 12" id="KW-0547">Nucleotide-binding</keyword>
<keyword evidence="17" id="KW-1185">Reference proteome</keyword>
<dbReference type="PANTHER" id="PTHR48006:SF47">
    <property type="entry name" value="PHYTOSULFOKINE RECEPTOR 2-LIKE"/>
    <property type="match status" value="1"/>
</dbReference>
<feature type="domain" description="Protein kinase" evidence="14">
    <location>
        <begin position="50"/>
        <end position="411"/>
    </location>
</feature>
<sequence length="1399" mass="157201">MIMLFTACAACRKNRGKIPITPPPATTGLSSTFDPKQVSMAELEKATQNFSPDLIIGRGSFGSVYKACLPYAGGSTVAVKKLNPDAIPGFVEFRAEMETLSKLLHPNIVTLLGSCSTGSDRVLVYEYAENGSLDQWLPLDTPFKTPRSRLSSCWKTRSSRRPLSWETRIKIVRGVANGLAYLHNLKTPIIHRNIKASKVLLDKDFKPYIADFGFARIIDGSLSYVSTRVAGTGTMGYMPPEYMEGATMATAMGDVYSFGILMLQISTGIRPDKLFREESNGKGVRRLLLYQSYRSLSSGIICFDSVPCFLQHKKTMASETFAQPAIPRFDGHYDHWSMLMENFLRSKEYWTVVVSGVAEPAEGVVLTDAQKAELDGLKLKDLKAKNYLFQAIDRSILETILCKDSAKHIWDSMKKKYQGSARAKRLQLQAFRSEFEMLRMKSGESVTDYFSRTMTIVNKMRIHGDKTSDVTVVEKILRSMATKFNFVVCSIEEANDIDELSIDELQSSLLVHEQKINQQEKEEQTLKASSENHSTTSRADRGRGGRGRGRGGRGNNDRGNQQHHQHQENQFQGRGRGRGGFHSTSYGPKSANKSNVECYKCHRYGHYQSECRTNLNRQSGERTNFAEKEEEVSLLMVCHVKEETPQNMWYLDTGCSNHMCGDKKLFSNLDESFHNTVKFGDNSTVAVMGKGSVTIQPKGNLTHTISNVLFVPDLKTNLLSVGQLQEKGYEISIKGGVCQIQDAKLGLIAQVNMTANRMFPLHLHNTNHSCFSAKVRDVAWLWHFRYGHLNFGGLKTLQQKNMVIGLPQIAAPSGVCEECVVSKQQRNQFPQGPSWRAKKSLALVHSDICGPITPCSNGVKWSTHVLNRSPTLAVQNMTPEEAWSGRRPAVDHFRIFGCVAYAHIPDQKRKKLDDKGEKCIFLGVSDQSKAYKLYNPITKKILISRDIIFDEAQTWPWNTNVVGEQIPTSFDGENDDEANQSKQRLVPAIATLENPQNEAPMASEITPTTPEVDEQVEAAAGSRSHRVRKRPAWMSDYEIDDGGRILIVCLYVDDLIYTGNDSAMFKKFKESMMAEFEMSDLGKMHYFLGIEVVQLPAGIFISQKKYAQEILDRFQMKNCNSVSTPTEFGLKLTKDHDGKKVDSTLYKQIVGSLMYLTATRPDIMYSVSLISRYMENPTELHLLVAKRIFRYLQGTWKFGLFYKKGERSDLRGFTDSDYAGDQDDRRSTSGYVFMLGSGAVSWSSKKQPIVTLSTTEAEFVAATSCVCQAIWLKKILEELYFKRQGAITIFCDNSSAIKLSKNPVLHGRSKHIDVKFHFLRDHTKDGTIDLIFCKSEDQVADIMTKPLKLGMFMKLQNLLGLEESGVVEFLRIAFLCASYSSTDRPPVSKVVELLNQIPT</sequence>
<dbReference type="OrthoDB" id="2013098at2759"/>
<dbReference type="EMBL" id="WJXA01000009">
    <property type="protein sequence ID" value="KAF7132250.1"/>
    <property type="molecule type" value="Genomic_DNA"/>
</dbReference>
<dbReference type="Pfam" id="PF07727">
    <property type="entry name" value="RVT_2"/>
    <property type="match status" value="1"/>
</dbReference>
<keyword evidence="4" id="KW-0808">Transferase</keyword>
<proteinExistence type="predicted"/>
<dbReference type="FunFam" id="1.10.510.10:FF:001023">
    <property type="entry name" value="Os07g0541700 protein"/>
    <property type="match status" value="1"/>
</dbReference>
<feature type="binding site" evidence="12">
    <location>
        <position position="81"/>
    </location>
    <ligand>
        <name>ATP</name>
        <dbReference type="ChEBI" id="CHEBI:30616"/>
    </ligand>
</feature>
<comment type="catalytic activity">
    <reaction evidence="10">
        <text>L-seryl-[protein] + ATP = O-phospho-L-seryl-[protein] + ADP + H(+)</text>
        <dbReference type="Rhea" id="RHEA:17989"/>
        <dbReference type="Rhea" id="RHEA-COMP:9863"/>
        <dbReference type="Rhea" id="RHEA-COMP:11604"/>
        <dbReference type="ChEBI" id="CHEBI:15378"/>
        <dbReference type="ChEBI" id="CHEBI:29999"/>
        <dbReference type="ChEBI" id="CHEBI:30616"/>
        <dbReference type="ChEBI" id="CHEBI:83421"/>
        <dbReference type="ChEBI" id="CHEBI:456216"/>
        <dbReference type="EC" id="2.7.11.1"/>
    </reaction>
</comment>
<evidence type="ECO:0000259" key="15">
    <source>
        <dbReference type="PROSITE" id="PS50158"/>
    </source>
</evidence>
<dbReference type="EC" id="2.7.11.1" evidence="2"/>
<dbReference type="SUPFAM" id="SSF57756">
    <property type="entry name" value="Retrovirus zinc finger-like domains"/>
    <property type="match status" value="1"/>
</dbReference>
<gene>
    <name evidence="16" type="ORF">RHSIM_Rhsim09G0033700</name>
</gene>
<dbReference type="PROSITE" id="PS00107">
    <property type="entry name" value="PROTEIN_KINASE_ATP"/>
    <property type="match status" value="1"/>
</dbReference>
<dbReference type="Proteomes" id="UP000626092">
    <property type="component" value="Unassembled WGS sequence"/>
</dbReference>
<dbReference type="SMART" id="SM00220">
    <property type="entry name" value="S_TKc"/>
    <property type="match status" value="1"/>
</dbReference>
<dbReference type="InterPro" id="IPR025724">
    <property type="entry name" value="GAG-pre-integrase_dom"/>
</dbReference>
<dbReference type="Pfam" id="PF25597">
    <property type="entry name" value="SH3_retrovirus"/>
    <property type="match status" value="1"/>
</dbReference>
<dbReference type="InterPro" id="IPR001245">
    <property type="entry name" value="Ser-Thr/Tyr_kinase_cat_dom"/>
</dbReference>
<dbReference type="InterPro" id="IPR051824">
    <property type="entry name" value="LRR_Rcpt-Like_S/T_Kinase"/>
</dbReference>
<dbReference type="InterPro" id="IPR013103">
    <property type="entry name" value="RVT_2"/>
</dbReference>
<keyword evidence="11" id="KW-0863">Zinc-finger</keyword>
<evidence type="ECO:0000256" key="9">
    <source>
        <dbReference type="ARBA" id="ARBA00047899"/>
    </source>
</evidence>
<evidence type="ECO:0000256" key="1">
    <source>
        <dbReference type="ARBA" id="ARBA00004479"/>
    </source>
</evidence>
<dbReference type="InterPro" id="IPR000719">
    <property type="entry name" value="Prot_kinase_dom"/>
</dbReference>
<keyword evidence="6" id="KW-0378">Hydrolase</keyword>
<dbReference type="GO" id="GO:0003676">
    <property type="term" value="F:nucleic acid binding"/>
    <property type="evidence" value="ECO:0007669"/>
    <property type="project" value="InterPro"/>
</dbReference>
<evidence type="ECO:0000256" key="7">
    <source>
        <dbReference type="ARBA" id="ARBA00022777"/>
    </source>
</evidence>
<name>A0A834GDC8_RHOSS</name>
<dbReference type="InterPro" id="IPR043502">
    <property type="entry name" value="DNA/RNA_pol_sf"/>
</dbReference>
<evidence type="ECO:0000313" key="16">
    <source>
        <dbReference type="EMBL" id="KAF7132250.1"/>
    </source>
</evidence>
<feature type="compositionally biased region" description="Polar residues" evidence="13">
    <location>
        <begin position="582"/>
        <end position="592"/>
    </location>
</feature>
<comment type="caution">
    <text evidence="16">The sequence shown here is derived from an EMBL/GenBank/DDBJ whole genome shotgun (WGS) entry which is preliminary data.</text>
</comment>
<dbReference type="PROSITE" id="PS50011">
    <property type="entry name" value="PROTEIN_KINASE_DOM"/>
    <property type="match status" value="1"/>
</dbReference>
<dbReference type="PROSITE" id="PS50158">
    <property type="entry name" value="ZF_CCHC"/>
    <property type="match status" value="1"/>
</dbReference>
<evidence type="ECO:0000256" key="12">
    <source>
        <dbReference type="PROSITE-ProRule" id="PRU10141"/>
    </source>
</evidence>
<evidence type="ECO:0000256" key="6">
    <source>
        <dbReference type="ARBA" id="ARBA00022750"/>
    </source>
</evidence>
<evidence type="ECO:0000256" key="2">
    <source>
        <dbReference type="ARBA" id="ARBA00012513"/>
    </source>
</evidence>
<organism evidence="16 17">
    <name type="scientific">Rhododendron simsii</name>
    <name type="common">Sims's rhododendron</name>
    <dbReference type="NCBI Taxonomy" id="118357"/>
    <lineage>
        <taxon>Eukaryota</taxon>
        <taxon>Viridiplantae</taxon>
        <taxon>Streptophyta</taxon>
        <taxon>Embryophyta</taxon>
        <taxon>Tracheophyta</taxon>
        <taxon>Spermatophyta</taxon>
        <taxon>Magnoliopsida</taxon>
        <taxon>eudicotyledons</taxon>
        <taxon>Gunneridae</taxon>
        <taxon>Pentapetalae</taxon>
        <taxon>asterids</taxon>
        <taxon>Ericales</taxon>
        <taxon>Ericaceae</taxon>
        <taxon>Ericoideae</taxon>
        <taxon>Rhodoreae</taxon>
        <taxon>Rhododendron</taxon>
    </lineage>
</organism>
<dbReference type="SUPFAM" id="SSF56112">
    <property type="entry name" value="Protein kinase-like (PK-like)"/>
    <property type="match status" value="1"/>
</dbReference>
<dbReference type="InterPro" id="IPR011009">
    <property type="entry name" value="Kinase-like_dom_sf"/>
</dbReference>
<dbReference type="InterPro" id="IPR017441">
    <property type="entry name" value="Protein_kinase_ATP_BS"/>
</dbReference>
<keyword evidence="7" id="KW-0418">Kinase</keyword>
<dbReference type="InterPro" id="IPR036875">
    <property type="entry name" value="Znf_CCHC_sf"/>
</dbReference>
<evidence type="ECO:0000313" key="17">
    <source>
        <dbReference type="Proteomes" id="UP000626092"/>
    </source>
</evidence>
<dbReference type="Gene3D" id="1.10.510.10">
    <property type="entry name" value="Transferase(Phosphotransferase) domain 1"/>
    <property type="match status" value="1"/>
</dbReference>
<evidence type="ECO:0000256" key="5">
    <source>
        <dbReference type="ARBA" id="ARBA00022741"/>
    </source>
</evidence>
<protein>
    <recommendedName>
        <fullName evidence="2">non-specific serine/threonine protein kinase</fullName>
        <ecNumber evidence="2">2.7.11.1</ecNumber>
    </recommendedName>
</protein>
<dbReference type="SUPFAM" id="SSF56672">
    <property type="entry name" value="DNA/RNA polymerases"/>
    <property type="match status" value="1"/>
</dbReference>
<dbReference type="CDD" id="cd09272">
    <property type="entry name" value="RNase_HI_RT_Ty1"/>
    <property type="match status" value="1"/>
</dbReference>
<keyword evidence="11" id="KW-0479">Metal-binding</keyword>
<dbReference type="PANTHER" id="PTHR48006">
    <property type="entry name" value="LEUCINE-RICH REPEAT-CONTAINING PROTEIN DDB_G0281931-RELATED"/>
    <property type="match status" value="1"/>
</dbReference>
<dbReference type="InterPro" id="IPR001878">
    <property type="entry name" value="Znf_CCHC"/>
</dbReference>
<keyword evidence="11" id="KW-0862">Zinc</keyword>
<comment type="catalytic activity">
    <reaction evidence="9">
        <text>L-threonyl-[protein] + ATP = O-phospho-L-threonyl-[protein] + ADP + H(+)</text>
        <dbReference type="Rhea" id="RHEA:46608"/>
        <dbReference type="Rhea" id="RHEA-COMP:11060"/>
        <dbReference type="Rhea" id="RHEA-COMP:11605"/>
        <dbReference type="ChEBI" id="CHEBI:15378"/>
        <dbReference type="ChEBI" id="CHEBI:30013"/>
        <dbReference type="ChEBI" id="CHEBI:30616"/>
        <dbReference type="ChEBI" id="CHEBI:61977"/>
        <dbReference type="ChEBI" id="CHEBI:456216"/>
        <dbReference type="EC" id="2.7.11.1"/>
    </reaction>
</comment>
<evidence type="ECO:0000256" key="10">
    <source>
        <dbReference type="ARBA" id="ARBA00048679"/>
    </source>
</evidence>
<dbReference type="Pfam" id="PF13976">
    <property type="entry name" value="gag_pre-integrs"/>
    <property type="match status" value="1"/>
</dbReference>
<evidence type="ECO:0000256" key="4">
    <source>
        <dbReference type="ARBA" id="ARBA00022679"/>
    </source>
</evidence>
<dbReference type="GO" id="GO:0016020">
    <property type="term" value="C:membrane"/>
    <property type="evidence" value="ECO:0007669"/>
    <property type="project" value="UniProtKB-SubCell"/>
</dbReference>
<dbReference type="GO" id="GO:0004674">
    <property type="term" value="F:protein serine/threonine kinase activity"/>
    <property type="evidence" value="ECO:0007669"/>
    <property type="project" value="UniProtKB-KW"/>
</dbReference>
<dbReference type="GO" id="GO:0005524">
    <property type="term" value="F:ATP binding"/>
    <property type="evidence" value="ECO:0007669"/>
    <property type="project" value="UniProtKB-UniRule"/>
</dbReference>
<evidence type="ECO:0000256" key="8">
    <source>
        <dbReference type="ARBA" id="ARBA00022840"/>
    </source>
</evidence>
<dbReference type="InterPro" id="IPR054722">
    <property type="entry name" value="PolX-like_BBD"/>
</dbReference>
<evidence type="ECO:0000256" key="13">
    <source>
        <dbReference type="SAM" id="MobiDB-lite"/>
    </source>
</evidence>
<dbReference type="GO" id="GO:0008270">
    <property type="term" value="F:zinc ion binding"/>
    <property type="evidence" value="ECO:0007669"/>
    <property type="project" value="UniProtKB-KW"/>
</dbReference>
<feature type="domain" description="CCHC-type" evidence="15">
    <location>
        <begin position="598"/>
        <end position="612"/>
    </location>
</feature>
<comment type="subcellular location">
    <subcellularLocation>
        <location evidence="1">Membrane</location>
        <topology evidence="1">Single-pass type I membrane protein</topology>
    </subcellularLocation>
</comment>
<dbReference type="GO" id="GO:0004190">
    <property type="term" value="F:aspartic-type endopeptidase activity"/>
    <property type="evidence" value="ECO:0007669"/>
    <property type="project" value="UniProtKB-KW"/>
</dbReference>
<keyword evidence="6" id="KW-0064">Aspartyl protease</keyword>
<evidence type="ECO:0000256" key="3">
    <source>
        <dbReference type="ARBA" id="ARBA00022527"/>
    </source>
</evidence>
<feature type="compositionally biased region" description="Polar residues" evidence="13">
    <location>
        <begin position="526"/>
        <end position="537"/>
    </location>
</feature>
<dbReference type="Pfam" id="PF22936">
    <property type="entry name" value="Pol_BBD"/>
    <property type="match status" value="1"/>
</dbReference>